<evidence type="ECO:0000313" key="4">
    <source>
        <dbReference type="EMBL" id="EFI32850.1"/>
    </source>
</evidence>
<keyword evidence="5" id="KW-1185">Reference proteome</keyword>
<dbReference type="CDD" id="cd24098">
    <property type="entry name" value="ASKHA_NBD_TobZ_N"/>
    <property type="match status" value="1"/>
</dbReference>
<protein>
    <submittedName>
        <fullName evidence="4">Carbamoyltransferase</fullName>
    </submittedName>
</protein>
<comment type="caution">
    <text evidence="4">The sequence shown here is derived from an EMBL/GenBank/DDBJ whole genome shotgun (WGS) entry which is preliminary data.</text>
</comment>
<comment type="similarity">
    <text evidence="1">Belongs to the NodU/CmcH family.</text>
</comment>
<dbReference type="EMBL" id="ACJN02000004">
    <property type="protein sequence ID" value="EFI32850.1"/>
    <property type="molecule type" value="Genomic_DNA"/>
</dbReference>
<proteinExistence type="inferred from homology"/>
<dbReference type="eggNOG" id="COG2192">
    <property type="taxonomic scope" value="Bacteria"/>
</dbReference>
<dbReference type="Gene3D" id="3.30.420.40">
    <property type="match status" value="2"/>
</dbReference>
<dbReference type="AlphaFoldDB" id="D6SU70"/>
<evidence type="ECO:0000259" key="2">
    <source>
        <dbReference type="Pfam" id="PF02543"/>
    </source>
</evidence>
<dbReference type="RefSeq" id="WP_008871546.1">
    <property type="nucleotide sequence ID" value="NZ_ACJN02000004.1"/>
</dbReference>
<dbReference type="OrthoDB" id="9780777at2"/>
<dbReference type="Pfam" id="PF16861">
    <property type="entry name" value="Carbam_trans_C"/>
    <property type="match status" value="1"/>
</dbReference>
<dbReference type="PANTHER" id="PTHR34847:SF1">
    <property type="entry name" value="NODULATION PROTEIN U"/>
    <property type="match status" value="1"/>
</dbReference>
<dbReference type="Proteomes" id="UP000005496">
    <property type="component" value="Unassembled WGS sequence"/>
</dbReference>
<dbReference type="InterPro" id="IPR043129">
    <property type="entry name" value="ATPase_NBD"/>
</dbReference>
<dbReference type="Pfam" id="PF02543">
    <property type="entry name" value="Carbam_trans_N"/>
    <property type="match status" value="1"/>
</dbReference>
<feature type="domain" description="Carbamoyltransferase" evidence="2">
    <location>
        <begin position="3"/>
        <end position="341"/>
    </location>
</feature>
<accession>D6SU70</accession>
<dbReference type="Gene3D" id="3.90.870.20">
    <property type="entry name" value="Carbamoyltransferase, C-terminal domain"/>
    <property type="match status" value="1"/>
</dbReference>
<dbReference type="GO" id="GO:0016740">
    <property type="term" value="F:transferase activity"/>
    <property type="evidence" value="ECO:0007669"/>
    <property type="project" value="UniProtKB-KW"/>
</dbReference>
<dbReference type="InterPro" id="IPR038152">
    <property type="entry name" value="Carbam_trans_C_sf"/>
</dbReference>
<evidence type="ECO:0000313" key="5">
    <source>
        <dbReference type="Proteomes" id="UP000005496"/>
    </source>
</evidence>
<dbReference type="SUPFAM" id="SSF53067">
    <property type="entry name" value="Actin-like ATPase domain"/>
    <property type="match status" value="1"/>
</dbReference>
<feature type="domain" description="Carbamoyltransferase C-terminal" evidence="3">
    <location>
        <begin position="402"/>
        <end position="591"/>
    </location>
</feature>
<dbReference type="InterPro" id="IPR051338">
    <property type="entry name" value="NodU/CmcH_Carbamoyltrnsfr"/>
</dbReference>
<evidence type="ECO:0000256" key="1">
    <source>
        <dbReference type="ARBA" id="ARBA00006129"/>
    </source>
</evidence>
<dbReference type="InterPro" id="IPR003696">
    <property type="entry name" value="Carbtransf_dom"/>
</dbReference>
<evidence type="ECO:0000259" key="3">
    <source>
        <dbReference type="Pfam" id="PF16861"/>
    </source>
</evidence>
<organism evidence="4 5">
    <name type="scientific">Desulfonatronospira thiodismutans ASO3-1</name>
    <dbReference type="NCBI Taxonomy" id="555779"/>
    <lineage>
        <taxon>Bacteria</taxon>
        <taxon>Pseudomonadati</taxon>
        <taxon>Thermodesulfobacteriota</taxon>
        <taxon>Desulfovibrionia</taxon>
        <taxon>Desulfovibrionales</taxon>
        <taxon>Desulfonatronovibrionaceae</taxon>
        <taxon>Desulfonatronospira</taxon>
    </lineage>
</organism>
<dbReference type="PANTHER" id="PTHR34847">
    <property type="entry name" value="NODULATION PROTEIN U"/>
    <property type="match status" value="1"/>
</dbReference>
<name>D6SU70_9BACT</name>
<sequence>MIILGISALYHDSAAAIIDEHGIIAAVQEERFSRKKHDFSIPVNSIEYCLNAANIKADELDAVIYYENPVLSLDRIIKTAFDTGHSALEQSVSQVSQMYSNKLWLDSQLRSLFGCLGKNDELLYAEHHMAHAASAFFPSPFSEAAIVTIDGVGEWATTTIGCGHGNIVELFQEVRFPHSIGLLYSAFTMYCGFKVNSGEYKLMGLAPYGNPTYCEIIKDNLIDIKDDGSFRLNVDYIGYLTGDTMINDNFRNLFGGPERKQESEISSKYMDIAASIQKVTEEVVFKLVHHARTLIDSPNLVMAGGVALNCVANGKVLGQSGFDNMWIQPASGDAGGALGAAYLAAFQYFNADRIFEKPDSMKGCLLGPSYTTDEIVRFLDINGAVYHSFTDEHSLNRTLALELEKGKIAGIFRGRMEYGPRALGNRSVIGDPRKKDIQSTMNLKIKHRESFRPFAPSVLAEDTADYFDLSTESPYMLIVAPVSESRRHAFDIQSVKESQNSILAIVNTPRSDIPAVTHVDFSARVHTVDYVRNPRYHALLKEFKEITGCSVLVNTSFNVRGEPIVCTPEDAFRCFMRTDMDILVLENTLLFKYEQNRIQTYYYDEEIAYELD</sequence>
<dbReference type="InterPro" id="IPR031730">
    <property type="entry name" value="Carbam_trans_C"/>
</dbReference>
<reference evidence="4" key="1">
    <citation type="submission" date="2010-05" db="EMBL/GenBank/DDBJ databases">
        <title>The draft genome of Desulfonatronospira thiodismutans ASO3-1.</title>
        <authorList>
            <consortium name="US DOE Joint Genome Institute (JGI-PGF)"/>
            <person name="Lucas S."/>
            <person name="Copeland A."/>
            <person name="Lapidus A."/>
            <person name="Cheng J.-F."/>
            <person name="Bruce D."/>
            <person name="Goodwin L."/>
            <person name="Pitluck S."/>
            <person name="Chertkov O."/>
            <person name="Brettin T."/>
            <person name="Detter J.C."/>
            <person name="Han C."/>
            <person name="Land M.L."/>
            <person name="Hauser L."/>
            <person name="Kyrpides N."/>
            <person name="Mikhailova N."/>
            <person name="Muyzer G."/>
            <person name="Woyke T."/>
        </authorList>
    </citation>
    <scope>NUCLEOTIDE SEQUENCE [LARGE SCALE GENOMIC DNA]</scope>
    <source>
        <strain evidence="4">ASO3-1</strain>
    </source>
</reference>
<gene>
    <name evidence="4" type="ORF">Dthio_PD0157</name>
</gene>